<keyword evidence="1" id="KW-0689">Ribosomal protein</keyword>
<accession>A0A8K1VFW0</accession>
<dbReference type="EMBL" id="MN338197">
    <property type="protein sequence ID" value="UEP13513.1"/>
    <property type="molecule type" value="Genomic_DNA"/>
</dbReference>
<keyword evidence="1" id="KW-0934">Plastid</keyword>
<gene>
    <name evidence="1" type="primary">rpl20</name>
</gene>
<protein>
    <submittedName>
        <fullName evidence="1">50S ribosomal protein L20</fullName>
    </submittedName>
</protein>
<proteinExistence type="predicted"/>
<evidence type="ECO:0000313" key="1">
    <source>
        <dbReference type="EMBL" id="UEP13513.1"/>
    </source>
</evidence>
<organism evidence="1">
    <name type="scientific">Firmiana kwangsiensis</name>
    <dbReference type="NCBI Taxonomy" id="1863013"/>
    <lineage>
        <taxon>Eukaryota</taxon>
        <taxon>Viridiplantae</taxon>
        <taxon>Streptophyta</taxon>
        <taxon>Embryophyta</taxon>
        <taxon>Tracheophyta</taxon>
        <taxon>Spermatophyta</taxon>
        <taxon>Magnoliopsida</taxon>
        <taxon>eudicotyledons</taxon>
        <taxon>Gunneridae</taxon>
        <taxon>Pentapetalae</taxon>
        <taxon>rosids</taxon>
        <taxon>malvids</taxon>
        <taxon>Malvales</taxon>
        <taxon>Malvaceae</taxon>
        <taxon>Sterculioideae</taxon>
        <taxon>Firmiana</taxon>
    </lineage>
</organism>
<keyword evidence="1" id="KW-0687">Ribonucleoprotein</keyword>
<keyword evidence="1" id="KW-0150">Chloroplast</keyword>
<geneLocation type="chloroplast" evidence="1"/>
<sequence length="16" mass="1929">MSNRNCLYMISNEIIK</sequence>
<dbReference type="GO" id="GO:0005840">
    <property type="term" value="C:ribosome"/>
    <property type="evidence" value="ECO:0007669"/>
    <property type="project" value="UniProtKB-KW"/>
</dbReference>
<reference evidence="1" key="1">
    <citation type="submission" date="2019-08" db="EMBL/GenBank/DDBJ databases">
        <authorList>
            <person name="Duan N."/>
        </authorList>
    </citation>
    <scope>NUCLEOTIDE SEQUENCE</scope>
</reference>
<dbReference type="AlphaFoldDB" id="A0A8K1VFW0"/>
<name>A0A8K1VFW0_9ROSI</name>